<evidence type="ECO:0000313" key="2">
    <source>
        <dbReference type="Proteomes" id="UP001056120"/>
    </source>
</evidence>
<comment type="caution">
    <text evidence="1">The sequence shown here is derived from an EMBL/GenBank/DDBJ whole genome shotgun (WGS) entry which is preliminary data.</text>
</comment>
<gene>
    <name evidence="1" type="ORF">L1987_63853</name>
</gene>
<evidence type="ECO:0000313" key="1">
    <source>
        <dbReference type="EMBL" id="KAI3732646.1"/>
    </source>
</evidence>
<dbReference type="EMBL" id="CM042038">
    <property type="protein sequence ID" value="KAI3732646.1"/>
    <property type="molecule type" value="Genomic_DNA"/>
</dbReference>
<sequence>MSAISIINNPVEHSKTKHIDIRYHFIRDQAEKKRIILTKVHTNEQYADLFTKPFDEARFRYLVESIVKSEQGCTVQGIPQIQAKVDDKDITITEATFRKHLKLQDEGAAISYSREEYMRTFVSIGYTGNQNEYTIERALISPQWKFLCHTLLQCISQKRSGWHQVSSALASAVHGMVSVQGFNFAHLIFKSLRYNLQEGAKQSFFMYPRFLQEFFNNELKDLSKPARIYLMLGHKNNIFQSMRTVSKKFSGVNVPLLSTMMNIQSSQGDSSAIPTDTDPTPSTSKPEQQTASTVRTPVHTTKDAHAKKLLTPVLDVITNQLEHTAPVAAKYTRKRSKKTPSILVSQAQSQPKSPHSESQHSNENIKMDSQTLERLPWNVEAPSQDDIPSLTTTILEVLIDLATNVPNPSSSPKKVHSGSVDRVNVESAVTTPGTSIDQEDSDNIAKTLTTETHKARPKAPSCSKDSTTVDEDTLKLHNLELTARVGMLEAENESQNEDTPSSFSILPAATAISRQTINPQSTPTENKLEFYSILAWGYDGLSERFWIGKEFGGVEELNWNTLNPLQVLEMYLSSCSNTSTDLSTELAIDRVAYPEHHAESSTTSEQRLAPRLDLIRSSVLTEEEVLCWRRFLYNEVARGLEVQGWSSTGSSGFKFFLSDGSSFTINNIQEILLLKPDFLNKTAAVESRKVVAQNVKEAFKVIHGSEWEKEESEAVPSSVSIPQLANEAKVEILIASLTSDVVIHEAEAEASNKNKGKGIITEEEQRLQQEKKEREKRRREREEEEMTEFRKIQERKAVILLREQQIQLHARQQDALKVQIPAAAQLQEDEALALQLQEQLNKEEEEREKKRKEEAKLRINDSELAKEMREEWIEALISQGEDADYREKLSNKEIYRAFMGQQGQLAKKKRAEKEEKAKQKSKKTIAFNIRTHEERKVMIDFLKVRGESGKRLGPMSFMNLQALYFKVKKEEIMKLGEAHEPENEGGRHLLLVIKHHFNPSKDVIFDAKPLKSHSPFFSWSYNAAQDEYTLIDVRGQKMRCSSKAIFSMPSKDIKTFSELLLDNPSKDPRGYELWIVESCCGSSTMLLIAISDEDQSLLLTGIAKATLPLTTFCCNSDTPHEERMLLVQTIKDNNALLPSIQAMMPKKTFE</sequence>
<proteinExistence type="predicted"/>
<reference evidence="1 2" key="2">
    <citation type="journal article" date="2022" name="Mol. Ecol. Resour.">
        <title>The genomes of chicory, endive, great burdock and yacon provide insights into Asteraceae paleo-polyploidization history and plant inulin production.</title>
        <authorList>
            <person name="Fan W."/>
            <person name="Wang S."/>
            <person name="Wang H."/>
            <person name="Wang A."/>
            <person name="Jiang F."/>
            <person name="Liu H."/>
            <person name="Zhao H."/>
            <person name="Xu D."/>
            <person name="Zhang Y."/>
        </authorList>
    </citation>
    <scope>NUCLEOTIDE SEQUENCE [LARGE SCALE GENOMIC DNA]</scope>
    <source>
        <strain evidence="2">cv. Yunnan</strain>
        <tissue evidence="1">Leaves</tissue>
    </source>
</reference>
<dbReference type="Proteomes" id="UP001056120">
    <property type="component" value="Linkage Group LG21"/>
</dbReference>
<protein>
    <submittedName>
        <fullName evidence="1">Uncharacterized protein</fullName>
    </submittedName>
</protein>
<name>A0ACB9CE99_9ASTR</name>
<organism evidence="1 2">
    <name type="scientific">Smallanthus sonchifolius</name>
    <dbReference type="NCBI Taxonomy" id="185202"/>
    <lineage>
        <taxon>Eukaryota</taxon>
        <taxon>Viridiplantae</taxon>
        <taxon>Streptophyta</taxon>
        <taxon>Embryophyta</taxon>
        <taxon>Tracheophyta</taxon>
        <taxon>Spermatophyta</taxon>
        <taxon>Magnoliopsida</taxon>
        <taxon>eudicotyledons</taxon>
        <taxon>Gunneridae</taxon>
        <taxon>Pentapetalae</taxon>
        <taxon>asterids</taxon>
        <taxon>campanulids</taxon>
        <taxon>Asterales</taxon>
        <taxon>Asteraceae</taxon>
        <taxon>Asteroideae</taxon>
        <taxon>Heliantheae alliance</taxon>
        <taxon>Millerieae</taxon>
        <taxon>Smallanthus</taxon>
    </lineage>
</organism>
<accession>A0ACB9CE99</accession>
<reference evidence="2" key="1">
    <citation type="journal article" date="2022" name="Mol. Ecol. Resour.">
        <title>The genomes of chicory, endive, great burdock and yacon provide insights into Asteraceae palaeo-polyploidization history and plant inulin production.</title>
        <authorList>
            <person name="Fan W."/>
            <person name="Wang S."/>
            <person name="Wang H."/>
            <person name="Wang A."/>
            <person name="Jiang F."/>
            <person name="Liu H."/>
            <person name="Zhao H."/>
            <person name="Xu D."/>
            <person name="Zhang Y."/>
        </authorList>
    </citation>
    <scope>NUCLEOTIDE SEQUENCE [LARGE SCALE GENOMIC DNA]</scope>
    <source>
        <strain evidence="2">cv. Yunnan</strain>
    </source>
</reference>
<keyword evidence="2" id="KW-1185">Reference proteome</keyword>